<dbReference type="PANTHER" id="PTHR48101">
    <property type="entry name" value="METHYLMALONYL-COA MUTASE, MITOCHONDRIAL-RELATED"/>
    <property type="match status" value="1"/>
</dbReference>
<dbReference type="Pfam" id="PF01642">
    <property type="entry name" value="MM_CoA_mutase"/>
    <property type="match status" value="1"/>
</dbReference>
<proteinExistence type="inferred from homology"/>
<dbReference type="GO" id="GO:0031419">
    <property type="term" value="F:cobalamin binding"/>
    <property type="evidence" value="ECO:0007669"/>
    <property type="project" value="UniProtKB-KW"/>
</dbReference>
<dbReference type="Proteomes" id="UP000525923">
    <property type="component" value="Unassembled WGS sequence"/>
</dbReference>
<dbReference type="SUPFAM" id="SSF52242">
    <property type="entry name" value="Cobalamin (vitamin B12)-binding domain"/>
    <property type="match status" value="1"/>
</dbReference>
<comment type="caution">
    <text evidence="7">The sequence shown here is derived from an EMBL/GenBank/DDBJ whole genome shotgun (WGS) entry which is preliminary data.</text>
</comment>
<dbReference type="GO" id="GO:0046872">
    <property type="term" value="F:metal ion binding"/>
    <property type="evidence" value="ECO:0007669"/>
    <property type="project" value="InterPro"/>
</dbReference>
<organism evidence="7 8">
    <name type="scientific">Planococcus koreensis</name>
    <dbReference type="NCBI Taxonomy" id="112331"/>
    <lineage>
        <taxon>Bacteria</taxon>
        <taxon>Bacillati</taxon>
        <taxon>Bacillota</taxon>
        <taxon>Bacilli</taxon>
        <taxon>Bacillales</taxon>
        <taxon>Caryophanaceae</taxon>
        <taxon>Planococcus</taxon>
    </lineage>
</organism>
<reference evidence="7 8" key="1">
    <citation type="submission" date="2020-08" db="EMBL/GenBank/DDBJ databases">
        <title>Genomic Encyclopedia of Type Strains, Phase IV (KMG-IV): sequencing the most valuable type-strain genomes for metagenomic binning, comparative biology and taxonomic classification.</title>
        <authorList>
            <person name="Goeker M."/>
        </authorList>
    </citation>
    <scope>NUCLEOTIDE SEQUENCE [LARGE SCALE GENOMIC DNA]</scope>
    <source>
        <strain evidence="7 8">DSM 15895</strain>
    </source>
</reference>
<dbReference type="InterPro" id="IPR006099">
    <property type="entry name" value="MeMalonylCoA_mutase_a/b_cat"/>
</dbReference>
<dbReference type="Gene3D" id="3.20.20.240">
    <property type="entry name" value="Methylmalonyl-CoA mutase"/>
    <property type="match status" value="2"/>
</dbReference>
<dbReference type="SUPFAM" id="SSF51703">
    <property type="entry name" value="Cobalamin (vitamin B12)-dependent enzymes"/>
    <property type="match status" value="1"/>
</dbReference>
<evidence type="ECO:0000313" key="7">
    <source>
        <dbReference type="EMBL" id="MBB5181522.1"/>
    </source>
</evidence>
<evidence type="ECO:0000256" key="5">
    <source>
        <dbReference type="ARBA" id="ARBA00023285"/>
    </source>
</evidence>
<evidence type="ECO:0000313" key="8">
    <source>
        <dbReference type="Proteomes" id="UP000525923"/>
    </source>
</evidence>
<dbReference type="OrthoDB" id="9762378at2"/>
<dbReference type="RefSeq" id="WP_135504754.1">
    <property type="nucleotide sequence ID" value="NZ_JACHHE010000010.1"/>
</dbReference>
<keyword evidence="5" id="KW-0170">Cobalt</keyword>
<dbReference type="GO" id="GO:0004494">
    <property type="term" value="F:methylmalonyl-CoA mutase activity"/>
    <property type="evidence" value="ECO:0007669"/>
    <property type="project" value="UniProtKB-EC"/>
</dbReference>
<comment type="cofactor">
    <cofactor evidence="1">
        <name>adenosylcob(III)alamin</name>
        <dbReference type="ChEBI" id="CHEBI:18408"/>
    </cofactor>
</comment>
<dbReference type="InterPro" id="IPR016176">
    <property type="entry name" value="Cbl-dep_enz_cat"/>
</dbReference>
<keyword evidence="3" id="KW-0846">Cobalamin</keyword>
<dbReference type="PANTHER" id="PTHR48101:SF1">
    <property type="entry name" value="METHYLMALONYL-COA MUTASE, LARGE SUBUNIT"/>
    <property type="match status" value="1"/>
</dbReference>
<evidence type="ECO:0000256" key="2">
    <source>
        <dbReference type="ARBA" id="ARBA00008465"/>
    </source>
</evidence>
<name>A0A7W8FW47_9BACL</name>
<comment type="similarity">
    <text evidence="2">Belongs to the methylmalonyl-CoA mutase family.</text>
</comment>
<gene>
    <name evidence="7" type="ORF">HNQ44_002987</name>
</gene>
<dbReference type="EMBL" id="JACHHE010000010">
    <property type="protein sequence ID" value="MBB5181522.1"/>
    <property type="molecule type" value="Genomic_DNA"/>
</dbReference>
<evidence type="ECO:0000259" key="6">
    <source>
        <dbReference type="Pfam" id="PF01642"/>
    </source>
</evidence>
<dbReference type="GO" id="GO:0019678">
    <property type="term" value="P:propionate metabolic process, methylmalonyl pathway"/>
    <property type="evidence" value="ECO:0007669"/>
    <property type="project" value="TreeGrafter"/>
</dbReference>
<dbReference type="AlphaFoldDB" id="A0A7W8FW47"/>
<evidence type="ECO:0000256" key="3">
    <source>
        <dbReference type="ARBA" id="ARBA00022628"/>
    </source>
</evidence>
<protein>
    <submittedName>
        <fullName evidence="7">Methylmalonyl-CoA mutase</fullName>
        <ecNumber evidence="7">5.4.99.2</ecNumber>
    </submittedName>
</protein>
<evidence type="ECO:0000256" key="4">
    <source>
        <dbReference type="ARBA" id="ARBA00023235"/>
    </source>
</evidence>
<keyword evidence="4 7" id="KW-0413">Isomerase</keyword>
<sequence>MTIESMKKTQFSERTYEDWQEAAEKALKGKPLDETLRTPTIEGITLEPLYTKEMFEKRGHAAKSQAAAVQNGKRLPGWFVAQETAYETAADFLAAAKEELARGNETIVYTSQKNLQWADAELEELAGLIVTHPLYFKLGSDDNGILRVFDFIDEQQLSHVQGAIQAEFPVTAPANVRTVLIDTIPVHGAGGTIIHELGVALSILAETMETGNFSAQAEKIWVRFAVDTQFFQEIAKLRAFRVLWNAFCEAYGEKAPAVPVFTETSVRSYSKLDPYVNLLRAGNSTFSAVLGGTNAHTVHPHDFLTGPNGKSRRIARNVQLVIKEEAHAAHVLDVSAGSYFIESLTQEYVEAAWQYFLEIEEAGGYAEVMQSGWLADDMQAKWLERKKQIALRNASLIGTNVYADPQEAVKDGAIDESHLEYITAKRLAAPFEKMRALGKELILKTAIVHLAPLKTVKAQSDFVVGFLAVAGIEPLISPELKTAEEVNSFLAEHEIDYAVLCGPAEAIDSILPGLQTSASVDVAGRIPKERSESWSEHGITDSIYNGKHINSKLEAILSIGKGAF</sequence>
<feature type="domain" description="Methylmalonyl-CoA mutase alpha/beta chain catalytic" evidence="6">
    <location>
        <begin position="170"/>
        <end position="428"/>
    </location>
</feature>
<keyword evidence="8" id="KW-1185">Reference proteome</keyword>
<accession>A0A7W8FW47</accession>
<dbReference type="EC" id="5.4.99.2" evidence="7"/>
<dbReference type="Gene3D" id="3.40.50.280">
    <property type="entry name" value="Cobalamin-binding domain"/>
    <property type="match status" value="1"/>
</dbReference>
<dbReference type="InterPro" id="IPR036724">
    <property type="entry name" value="Cobalamin-bd_sf"/>
</dbReference>
<evidence type="ECO:0000256" key="1">
    <source>
        <dbReference type="ARBA" id="ARBA00001922"/>
    </source>
</evidence>
<dbReference type="GO" id="GO:0005737">
    <property type="term" value="C:cytoplasm"/>
    <property type="evidence" value="ECO:0007669"/>
    <property type="project" value="TreeGrafter"/>
</dbReference>